<protein>
    <submittedName>
        <fullName evidence="5">HAD family hydrolase</fullName>
    </submittedName>
</protein>
<evidence type="ECO:0000313" key="6">
    <source>
        <dbReference type="Proteomes" id="UP000054977"/>
    </source>
</evidence>
<evidence type="ECO:0000256" key="3">
    <source>
        <dbReference type="ARBA" id="ARBA00022723"/>
    </source>
</evidence>
<keyword evidence="6" id="KW-1185">Reference proteome</keyword>
<dbReference type="Gene3D" id="1.10.150.240">
    <property type="entry name" value="Putative phosphatase, domain 2"/>
    <property type="match status" value="1"/>
</dbReference>
<dbReference type="Pfam" id="PF00702">
    <property type="entry name" value="Hydrolase"/>
    <property type="match status" value="1"/>
</dbReference>
<dbReference type="PANTHER" id="PTHR46193">
    <property type="entry name" value="6-PHOSPHOGLUCONATE PHOSPHATASE"/>
    <property type="match status" value="1"/>
</dbReference>
<sequence>MNIEAIIFDSDGTLVDSETLSARVIAGILGDSGAPVSDEQILERFRGCRFAQFAQSLLEDFPVMDIDRFTLEFRTRSMDVFARELKPMRGALELVSGLAMEKCVASNGPRDKIEMCLGVTGLLPYFEDRIASAYEVQSWKPDPGLIVHASSLMGVPVQRCLLIEDSLAGVEAGLAAGVQVVGYRLSDSVQGALSRRVPVISEFEELERMMGRERGSA</sequence>
<name>A0A158GSN2_9BURK</name>
<dbReference type="GO" id="GO:0046872">
    <property type="term" value="F:metal ion binding"/>
    <property type="evidence" value="ECO:0007669"/>
    <property type="project" value="UniProtKB-KW"/>
</dbReference>
<dbReference type="RefSeq" id="WP_087667387.1">
    <property type="nucleotide sequence ID" value="NZ_FCNW02000009.1"/>
</dbReference>
<organism evidence="5 6">
    <name type="scientific">Caballeronia humi</name>
    <dbReference type="NCBI Taxonomy" id="326474"/>
    <lineage>
        <taxon>Bacteria</taxon>
        <taxon>Pseudomonadati</taxon>
        <taxon>Pseudomonadota</taxon>
        <taxon>Betaproteobacteria</taxon>
        <taxon>Burkholderiales</taxon>
        <taxon>Burkholderiaceae</taxon>
        <taxon>Caballeronia</taxon>
    </lineage>
</organism>
<dbReference type="AlphaFoldDB" id="A0A158GSN2"/>
<dbReference type="CDD" id="cd07526">
    <property type="entry name" value="HAD_BPGM_like"/>
    <property type="match status" value="1"/>
</dbReference>
<dbReference type="EMBL" id="FCNW02000009">
    <property type="protein sequence ID" value="SAL34877.1"/>
    <property type="molecule type" value="Genomic_DNA"/>
</dbReference>
<reference evidence="5" key="1">
    <citation type="submission" date="2016-01" db="EMBL/GenBank/DDBJ databases">
        <authorList>
            <person name="Peeters C."/>
        </authorList>
    </citation>
    <scope>NUCLEOTIDE SEQUENCE [LARGE SCALE GENOMIC DNA]</scope>
    <source>
        <strain evidence="5">LMG 22934</strain>
    </source>
</reference>
<dbReference type="InterPro" id="IPR023198">
    <property type="entry name" value="PGP-like_dom2"/>
</dbReference>
<evidence type="ECO:0000256" key="4">
    <source>
        <dbReference type="ARBA" id="ARBA00022842"/>
    </source>
</evidence>
<dbReference type="NCBIfam" id="TIGR01509">
    <property type="entry name" value="HAD-SF-IA-v3"/>
    <property type="match status" value="1"/>
</dbReference>
<evidence type="ECO:0000256" key="1">
    <source>
        <dbReference type="ARBA" id="ARBA00001946"/>
    </source>
</evidence>
<dbReference type="SUPFAM" id="SSF56784">
    <property type="entry name" value="HAD-like"/>
    <property type="match status" value="1"/>
</dbReference>
<comment type="caution">
    <text evidence="5">The sequence shown here is derived from an EMBL/GenBank/DDBJ whole genome shotgun (WGS) entry which is preliminary data.</text>
</comment>
<evidence type="ECO:0000313" key="5">
    <source>
        <dbReference type="EMBL" id="SAL34877.1"/>
    </source>
</evidence>
<dbReference type="InterPro" id="IPR051600">
    <property type="entry name" value="Beta-PGM-like"/>
</dbReference>
<gene>
    <name evidence="5" type="ORF">AWB65_02431</name>
</gene>
<evidence type="ECO:0000256" key="2">
    <source>
        <dbReference type="ARBA" id="ARBA00006171"/>
    </source>
</evidence>
<dbReference type="GO" id="GO:0016787">
    <property type="term" value="F:hydrolase activity"/>
    <property type="evidence" value="ECO:0007669"/>
    <property type="project" value="UniProtKB-KW"/>
</dbReference>
<dbReference type="InterPro" id="IPR036412">
    <property type="entry name" value="HAD-like_sf"/>
</dbReference>
<comment type="similarity">
    <text evidence="2">Belongs to the HAD-like hydrolase superfamily. CbbY/CbbZ/Gph/YieH family.</text>
</comment>
<accession>A0A158GSN2</accession>
<dbReference type="STRING" id="326474.AWB65_02431"/>
<dbReference type="Proteomes" id="UP000054977">
    <property type="component" value="Unassembled WGS sequence"/>
</dbReference>
<dbReference type="OrthoDB" id="9800058at2"/>
<proteinExistence type="inferred from homology"/>
<dbReference type="SFLD" id="SFLDG01129">
    <property type="entry name" value="C1.5:_HAD__Beta-PGM__Phosphata"/>
    <property type="match status" value="1"/>
</dbReference>
<comment type="cofactor">
    <cofactor evidence="1">
        <name>Mg(2+)</name>
        <dbReference type="ChEBI" id="CHEBI:18420"/>
    </cofactor>
</comment>
<dbReference type="Gene3D" id="3.40.50.1000">
    <property type="entry name" value="HAD superfamily/HAD-like"/>
    <property type="match status" value="1"/>
</dbReference>
<dbReference type="PRINTS" id="PR00413">
    <property type="entry name" value="HADHALOGNASE"/>
</dbReference>
<dbReference type="InterPro" id="IPR023214">
    <property type="entry name" value="HAD_sf"/>
</dbReference>
<dbReference type="PANTHER" id="PTHR46193:SF10">
    <property type="entry name" value="6-PHOSPHOGLUCONATE PHOSPHATASE"/>
    <property type="match status" value="1"/>
</dbReference>
<keyword evidence="3" id="KW-0479">Metal-binding</keyword>
<dbReference type="InterPro" id="IPR006439">
    <property type="entry name" value="HAD-SF_hydro_IA"/>
</dbReference>
<keyword evidence="5" id="KW-0378">Hydrolase</keyword>
<keyword evidence="4" id="KW-0460">Magnesium</keyword>
<dbReference type="SFLD" id="SFLDS00003">
    <property type="entry name" value="Haloacid_Dehalogenase"/>
    <property type="match status" value="1"/>
</dbReference>